<gene>
    <name evidence="7" type="ORF">ACFSW5_09460</name>
</gene>
<dbReference type="Pfam" id="PF12833">
    <property type="entry name" value="HTH_18"/>
    <property type="match status" value="1"/>
</dbReference>
<feature type="modified residue" description="4-aspartylphosphate" evidence="4">
    <location>
        <position position="55"/>
    </location>
</feature>
<reference evidence="8" key="1">
    <citation type="journal article" date="2019" name="Int. J. Syst. Evol. Microbiol.">
        <title>The Global Catalogue of Microorganisms (GCM) 10K type strain sequencing project: providing services to taxonomists for standard genome sequencing and annotation.</title>
        <authorList>
            <consortium name="The Broad Institute Genomics Platform"/>
            <consortium name="The Broad Institute Genome Sequencing Center for Infectious Disease"/>
            <person name="Wu L."/>
            <person name="Ma J."/>
        </authorList>
    </citation>
    <scope>NUCLEOTIDE SEQUENCE [LARGE SCALE GENOMIC DNA]</scope>
    <source>
        <strain evidence="8">TISTR 1827</strain>
    </source>
</reference>
<comment type="caution">
    <text evidence="7">The sequence shown here is derived from an EMBL/GenBank/DDBJ whole genome shotgun (WGS) entry which is preliminary data.</text>
</comment>
<dbReference type="SMART" id="SM00342">
    <property type="entry name" value="HTH_ARAC"/>
    <property type="match status" value="1"/>
</dbReference>
<dbReference type="PANTHER" id="PTHR43280:SF28">
    <property type="entry name" value="HTH-TYPE TRANSCRIPTIONAL ACTIVATOR RHAS"/>
    <property type="match status" value="1"/>
</dbReference>
<keyword evidence="4" id="KW-0597">Phosphoprotein</keyword>
<evidence type="ECO:0000256" key="4">
    <source>
        <dbReference type="PROSITE-ProRule" id="PRU00169"/>
    </source>
</evidence>
<dbReference type="Gene3D" id="3.40.50.2300">
    <property type="match status" value="1"/>
</dbReference>
<accession>A0ABW5QVU4</accession>
<keyword evidence="2" id="KW-0238">DNA-binding</keyword>
<dbReference type="PROSITE" id="PS01124">
    <property type="entry name" value="HTH_ARAC_FAMILY_2"/>
    <property type="match status" value="1"/>
</dbReference>
<feature type="domain" description="Response regulatory" evidence="6">
    <location>
        <begin position="3"/>
        <end position="120"/>
    </location>
</feature>
<organism evidence="7 8">
    <name type="scientific">Paenibacillus thailandensis</name>
    <dbReference type="NCBI Taxonomy" id="393250"/>
    <lineage>
        <taxon>Bacteria</taxon>
        <taxon>Bacillati</taxon>
        <taxon>Bacillota</taxon>
        <taxon>Bacilli</taxon>
        <taxon>Bacillales</taxon>
        <taxon>Paenibacillaceae</taxon>
        <taxon>Paenibacillus</taxon>
    </lineage>
</organism>
<keyword evidence="1" id="KW-0805">Transcription regulation</keyword>
<keyword evidence="3" id="KW-0804">Transcription</keyword>
<evidence type="ECO:0000256" key="3">
    <source>
        <dbReference type="ARBA" id="ARBA00023163"/>
    </source>
</evidence>
<name>A0ABW5QVU4_9BACL</name>
<proteinExistence type="predicted"/>
<dbReference type="PROSITE" id="PS50110">
    <property type="entry name" value="RESPONSE_REGULATORY"/>
    <property type="match status" value="1"/>
</dbReference>
<dbReference type="InterPro" id="IPR018060">
    <property type="entry name" value="HTH_AraC"/>
</dbReference>
<dbReference type="PANTHER" id="PTHR43280">
    <property type="entry name" value="ARAC-FAMILY TRANSCRIPTIONAL REGULATOR"/>
    <property type="match status" value="1"/>
</dbReference>
<dbReference type="EMBL" id="JBHUMY010000008">
    <property type="protein sequence ID" value="MFD2660487.1"/>
    <property type="molecule type" value="Genomic_DNA"/>
</dbReference>
<evidence type="ECO:0000256" key="2">
    <source>
        <dbReference type="ARBA" id="ARBA00023125"/>
    </source>
</evidence>
<keyword evidence="8" id="KW-1185">Reference proteome</keyword>
<dbReference type="SUPFAM" id="SSF52172">
    <property type="entry name" value="CheY-like"/>
    <property type="match status" value="1"/>
</dbReference>
<dbReference type="InterPro" id="IPR011006">
    <property type="entry name" value="CheY-like_superfamily"/>
</dbReference>
<evidence type="ECO:0000259" key="6">
    <source>
        <dbReference type="PROSITE" id="PS50110"/>
    </source>
</evidence>
<protein>
    <submittedName>
        <fullName evidence="7">Response regulator</fullName>
    </submittedName>
</protein>
<evidence type="ECO:0000259" key="5">
    <source>
        <dbReference type="PROSITE" id="PS01124"/>
    </source>
</evidence>
<evidence type="ECO:0000256" key="1">
    <source>
        <dbReference type="ARBA" id="ARBA00023015"/>
    </source>
</evidence>
<dbReference type="Pfam" id="PF00072">
    <property type="entry name" value="Response_reg"/>
    <property type="match status" value="1"/>
</dbReference>
<evidence type="ECO:0000313" key="8">
    <source>
        <dbReference type="Proteomes" id="UP001597493"/>
    </source>
</evidence>
<dbReference type="SUPFAM" id="SSF46689">
    <property type="entry name" value="Homeodomain-like"/>
    <property type="match status" value="2"/>
</dbReference>
<dbReference type="InterPro" id="IPR001789">
    <property type="entry name" value="Sig_transdc_resp-reg_receiver"/>
</dbReference>
<dbReference type="RefSeq" id="WP_379271910.1">
    <property type="nucleotide sequence ID" value="NZ_JBHUGT010000033.1"/>
</dbReference>
<dbReference type="Gene3D" id="1.10.10.60">
    <property type="entry name" value="Homeodomain-like"/>
    <property type="match status" value="2"/>
</dbReference>
<dbReference type="InterPro" id="IPR009057">
    <property type="entry name" value="Homeodomain-like_sf"/>
</dbReference>
<evidence type="ECO:0000313" key="7">
    <source>
        <dbReference type="EMBL" id="MFD2660487.1"/>
    </source>
</evidence>
<sequence>MLRIAVVDDEERIRLGLGKLIADAGAQYEVVGTFASGQELLNQWSAMKPELVITDIRMPQMSGLQLMAQAKEQGWNAKFAVLSGYNDFEYARTAMRQGALEYLLKPVNMKDLYRLLATVHETLERERGEERLESDDLVSFLLCGEERRLPEQLLQEVTGRLDRMPLFRKSYAVLLLRTSPDLTEAQLAGLTEDWGADRQIAASDANRKAVIFSIGPSGHANTVRERAVTLLQRMPPHTRAKAGMSGVFFGSGWLPQAYREAETAFEHAWYSAESRWCSGETERVPRKEERYRLLRMAEKGLLPALQLGEYARAEEAFGLWLNETAALRLGWRELAEACSDLEALLAEELELRSIRNEQFGDLGAPRDYENWRAFAEMLKERMTRKIGLLENARNENRTVETIKCYIHEHYAEELELQQLADIVYLTPSYLSKLFKTETGETITDYIIRERIEHAKRLLREDIGLKTYMVGERVGYPDPAYFTKVFKKMTGKTPKEYRDLVR</sequence>
<dbReference type="SMART" id="SM00448">
    <property type="entry name" value="REC"/>
    <property type="match status" value="1"/>
</dbReference>
<feature type="domain" description="HTH araC/xylS-type" evidence="5">
    <location>
        <begin position="400"/>
        <end position="499"/>
    </location>
</feature>
<dbReference type="CDD" id="cd17536">
    <property type="entry name" value="REC_YesN-like"/>
    <property type="match status" value="1"/>
</dbReference>
<dbReference type="Proteomes" id="UP001597493">
    <property type="component" value="Unassembled WGS sequence"/>
</dbReference>